<feature type="transmembrane region" description="Helical" evidence="1">
    <location>
        <begin position="30"/>
        <end position="52"/>
    </location>
</feature>
<dbReference type="OrthoDB" id="3314392at2"/>
<dbReference type="PANTHER" id="PTHR30282:SF0">
    <property type="entry name" value="P-AMINOBENZOYL-GLUTAMATE TRANSPORT PROTEIN"/>
    <property type="match status" value="1"/>
</dbReference>
<dbReference type="RefSeq" id="WP_068467720.1">
    <property type="nucleotide sequence ID" value="NZ_BJNW01000002.1"/>
</dbReference>
<gene>
    <name evidence="2" type="ORF">KVA01_04230</name>
</gene>
<name>A0A4Y4CZ95_KOCVA</name>
<feature type="transmembrane region" description="Helical" evidence="1">
    <location>
        <begin position="505"/>
        <end position="530"/>
    </location>
</feature>
<keyword evidence="1" id="KW-0472">Membrane</keyword>
<keyword evidence="1" id="KW-1133">Transmembrane helix</keyword>
<dbReference type="InterPro" id="IPR004697">
    <property type="entry name" value="AbgT"/>
</dbReference>
<feature type="transmembrane region" description="Helical" evidence="1">
    <location>
        <begin position="475"/>
        <end position="493"/>
    </location>
</feature>
<evidence type="ECO:0000256" key="1">
    <source>
        <dbReference type="SAM" id="Phobius"/>
    </source>
</evidence>
<feature type="transmembrane region" description="Helical" evidence="1">
    <location>
        <begin position="337"/>
        <end position="357"/>
    </location>
</feature>
<dbReference type="Proteomes" id="UP000315730">
    <property type="component" value="Unassembled WGS sequence"/>
</dbReference>
<dbReference type="GO" id="GO:0015558">
    <property type="term" value="F:secondary active p-aminobenzoyl-glutamate transmembrane transporter activity"/>
    <property type="evidence" value="ECO:0007669"/>
    <property type="project" value="InterPro"/>
</dbReference>
<feature type="transmembrane region" description="Helical" evidence="1">
    <location>
        <begin position="296"/>
        <end position="317"/>
    </location>
</feature>
<keyword evidence="3" id="KW-1185">Reference proteome</keyword>
<feature type="transmembrane region" description="Helical" evidence="1">
    <location>
        <begin position="218"/>
        <end position="236"/>
    </location>
</feature>
<dbReference type="GO" id="GO:1902604">
    <property type="term" value="P:p-aminobenzoyl-glutamate transmembrane transport"/>
    <property type="evidence" value="ECO:0007669"/>
    <property type="project" value="InterPro"/>
</dbReference>
<evidence type="ECO:0000313" key="3">
    <source>
        <dbReference type="Proteomes" id="UP000315730"/>
    </source>
</evidence>
<feature type="transmembrane region" description="Helical" evidence="1">
    <location>
        <begin position="378"/>
        <end position="397"/>
    </location>
</feature>
<feature type="transmembrane region" description="Helical" evidence="1">
    <location>
        <begin position="444"/>
        <end position="469"/>
    </location>
</feature>
<proteinExistence type="predicted"/>
<comment type="caution">
    <text evidence="2">The sequence shown here is derived from an EMBL/GenBank/DDBJ whole genome shotgun (WGS) entry which is preliminary data.</text>
</comment>
<keyword evidence="1" id="KW-0812">Transmembrane</keyword>
<dbReference type="STRING" id="1272.GCA_900014985_00572"/>
<accession>A0A4Y4CZ95</accession>
<dbReference type="Pfam" id="PF03806">
    <property type="entry name" value="ABG_transport"/>
    <property type="match status" value="2"/>
</dbReference>
<feature type="transmembrane region" description="Helical" evidence="1">
    <location>
        <begin position="125"/>
        <end position="148"/>
    </location>
</feature>
<dbReference type="PANTHER" id="PTHR30282">
    <property type="entry name" value="P-AMINOBENZOYL GLUTAMATE TRANSPORTER"/>
    <property type="match status" value="1"/>
</dbReference>
<reference evidence="2 3" key="1">
    <citation type="submission" date="2019-06" db="EMBL/GenBank/DDBJ databases">
        <title>Whole genome shotgun sequence of Kocuria varians NBRC 15358.</title>
        <authorList>
            <person name="Hosoyama A."/>
            <person name="Uohara A."/>
            <person name="Ohji S."/>
            <person name="Ichikawa N."/>
        </authorList>
    </citation>
    <scope>NUCLEOTIDE SEQUENCE [LARGE SCALE GENOMIC DNA]</scope>
    <source>
        <strain evidence="2 3">NBRC 15358</strain>
    </source>
</reference>
<feature type="transmembrane region" description="Helical" evidence="1">
    <location>
        <begin position="417"/>
        <end position="437"/>
    </location>
</feature>
<dbReference type="EMBL" id="BJNW01000002">
    <property type="protein sequence ID" value="GEC98268.1"/>
    <property type="molecule type" value="Genomic_DNA"/>
</dbReference>
<protein>
    <submittedName>
        <fullName evidence="2">p-aminobenzoyl-glutamate transporter</fullName>
    </submittedName>
</protein>
<dbReference type="AlphaFoldDB" id="A0A4Y4CZ95"/>
<organism evidence="2 3">
    <name type="scientific">Kocuria varians</name>
    <name type="common">Micrococcus varians</name>
    <dbReference type="NCBI Taxonomy" id="1272"/>
    <lineage>
        <taxon>Bacteria</taxon>
        <taxon>Bacillati</taxon>
        <taxon>Actinomycetota</taxon>
        <taxon>Actinomycetes</taxon>
        <taxon>Micrococcales</taxon>
        <taxon>Micrococcaceae</taxon>
        <taxon>Kocuria</taxon>
    </lineage>
</organism>
<feature type="transmembrane region" description="Helical" evidence="1">
    <location>
        <begin position="85"/>
        <end position="104"/>
    </location>
</feature>
<evidence type="ECO:0000313" key="2">
    <source>
        <dbReference type="EMBL" id="GEC98268.1"/>
    </source>
</evidence>
<sequence length="544" mass="58051">MNATANARRSLGDRLLTSIERVGNKLPEPFALFTLLFLLTAVVSTAMAWAHVVVQVPGKEDPVAVKGLFTGEGIAWFTTTLGENYIGFPPLVTVATILLAIGIAEKSGFLAAAIRFTIGSAPRWLLPYTVGFVGVVGSIMADSAFVVIPPLAALAFKAAGRHPVAGLLGGFAAAGAGYSTNIFPTSLDALFAGITNAVIPTVPALAANATEVNPLSNYWFNIVAAVVLSLVAGWVIDRVVEPRIQRAGVSTEEVNPETDQLMTDTRAIRIIGDEQTVAESREPDVAASLSPRERKALLWACTAFVLIGVAMVVFALLPHSPWRNEAGHFLPKSPLLSSIVFIIFVFFSVSGYVYGRVAGTVRGYKDVPVMMGAALRDMISFLVLAFVLGQFIALFNWSGIGSWIAVTGASGLEHAGVTGFPVVIGFIILCSLLNLFIISGSSMWTLMAAVFVPMFGILGFEPAFIQAAFRVGDSATQVMTPLNPYMVVLLTMLRKYEPSAGLGTVMARMIPFVVPFWVVWVIILMVFYFLDLPLGPGVGIMIGK</sequence>